<dbReference type="Pfam" id="PF13489">
    <property type="entry name" value="Methyltransf_23"/>
    <property type="match status" value="1"/>
</dbReference>
<dbReference type="GO" id="GO:0008168">
    <property type="term" value="F:methyltransferase activity"/>
    <property type="evidence" value="ECO:0007669"/>
    <property type="project" value="UniProtKB-KW"/>
</dbReference>
<dbReference type="GO" id="GO:0032259">
    <property type="term" value="P:methylation"/>
    <property type="evidence" value="ECO:0007669"/>
    <property type="project" value="UniProtKB-KW"/>
</dbReference>
<gene>
    <name evidence="1" type="ORF">GR204_32160</name>
</gene>
<sequence>MRTDAGLMNMYDDYYSDGVVAEKRAIAARQSVAHIRTVAGNQKFDSVIDIGAGEGAVLAELHASGFAKDYSAVEISPSGVSAIKARSIPAVRSVDQFDGYKVPHPDQAFDLALAVHVLEHVEHERMFLYEAKRVSRKLYIEVPLELTSNLDRSIRMSGPYGHINFYTPGSFENLLKTSGLNIEKMMVFAHDIEYEQYLSGPAKGWLKYQIRQNLLRFAPKVAVRNMVYMAGALCSSRHANNELSRPGSAIGIN</sequence>
<dbReference type="AlphaFoldDB" id="A0A6P0BF44"/>
<keyword evidence="1" id="KW-0808">Transferase</keyword>
<protein>
    <submittedName>
        <fullName evidence="1">Methyltransferase domain-containing protein</fullName>
    </submittedName>
</protein>
<dbReference type="CDD" id="cd02440">
    <property type="entry name" value="AdoMet_MTases"/>
    <property type="match status" value="1"/>
</dbReference>
<dbReference type="InterPro" id="IPR029063">
    <property type="entry name" value="SAM-dependent_MTases_sf"/>
</dbReference>
<dbReference type="Proteomes" id="UP000471560">
    <property type="component" value="Unassembled WGS sequence"/>
</dbReference>
<evidence type="ECO:0000313" key="2">
    <source>
        <dbReference type="Proteomes" id="UP000471560"/>
    </source>
</evidence>
<reference evidence="1 2" key="1">
    <citation type="submission" date="2019-12" db="EMBL/GenBank/DDBJ databases">
        <title>Rhizobium genotypes associated with high levels of biological nitrogen fixation by grain legumes in a temperate-maritime cropping system.</title>
        <authorList>
            <person name="Maluk M."/>
            <person name="Francesc Ferrando Molina F."/>
            <person name="Lopez Del Egido L."/>
            <person name="Lafos M."/>
            <person name="Langarica-Fuentes A."/>
            <person name="Gebre Yohannes G."/>
            <person name="Young M.W."/>
            <person name="Martin P."/>
            <person name="Gantlett R."/>
            <person name="Kenicer G."/>
            <person name="Hawes C."/>
            <person name="Begg G.S."/>
            <person name="Quilliam R.S."/>
            <person name="Squire G.R."/>
            <person name="Poole P.S."/>
            <person name="Young P.W."/>
            <person name="Iannetta P.M."/>
            <person name="James E.K."/>
        </authorList>
    </citation>
    <scope>NUCLEOTIDE SEQUENCE [LARGE SCALE GENOMIC DNA]</scope>
    <source>
        <strain evidence="1 2">JHI1096</strain>
    </source>
</reference>
<dbReference type="Gene3D" id="3.40.50.150">
    <property type="entry name" value="Vaccinia Virus protein VP39"/>
    <property type="match status" value="1"/>
</dbReference>
<proteinExistence type="predicted"/>
<organism evidence="1 2">
    <name type="scientific">Rhizobium leguminosarum</name>
    <dbReference type="NCBI Taxonomy" id="384"/>
    <lineage>
        <taxon>Bacteria</taxon>
        <taxon>Pseudomonadati</taxon>
        <taxon>Pseudomonadota</taxon>
        <taxon>Alphaproteobacteria</taxon>
        <taxon>Hyphomicrobiales</taxon>
        <taxon>Rhizobiaceae</taxon>
        <taxon>Rhizobium/Agrobacterium group</taxon>
        <taxon>Rhizobium</taxon>
    </lineage>
</organism>
<keyword evidence="1" id="KW-0489">Methyltransferase</keyword>
<comment type="caution">
    <text evidence="1">The sequence shown here is derived from an EMBL/GenBank/DDBJ whole genome shotgun (WGS) entry which is preliminary data.</text>
</comment>
<name>A0A6P0BF44_RHILE</name>
<dbReference type="RefSeq" id="WP_164579101.1">
    <property type="nucleotide sequence ID" value="NZ_JAAXDH010000073.1"/>
</dbReference>
<dbReference type="SUPFAM" id="SSF53335">
    <property type="entry name" value="S-adenosyl-L-methionine-dependent methyltransferases"/>
    <property type="match status" value="1"/>
</dbReference>
<dbReference type="EMBL" id="WUEZ01000058">
    <property type="protein sequence ID" value="NEI38550.1"/>
    <property type="molecule type" value="Genomic_DNA"/>
</dbReference>
<dbReference type="PANTHER" id="PTHR43861">
    <property type="entry name" value="TRANS-ACONITATE 2-METHYLTRANSFERASE-RELATED"/>
    <property type="match status" value="1"/>
</dbReference>
<evidence type="ECO:0000313" key="1">
    <source>
        <dbReference type="EMBL" id="NEI38550.1"/>
    </source>
</evidence>
<accession>A0A6P0BF44</accession>